<evidence type="ECO:0000256" key="2">
    <source>
        <dbReference type="SAM" id="Phobius"/>
    </source>
</evidence>
<evidence type="ECO:0000313" key="3">
    <source>
        <dbReference type="EMBL" id="MBC8433234.1"/>
    </source>
</evidence>
<dbReference type="Proteomes" id="UP000605201">
    <property type="component" value="Unassembled WGS sequence"/>
</dbReference>
<dbReference type="InterPro" id="IPR052534">
    <property type="entry name" value="Extracell_DNA_Util/SecSys_Comp"/>
</dbReference>
<dbReference type="InterPro" id="IPR007813">
    <property type="entry name" value="PilN"/>
</dbReference>
<reference evidence="3 4" key="1">
    <citation type="submission" date="2020-08" db="EMBL/GenBank/DDBJ databases">
        <title>Bridging the membrane lipid divide: bacteria of the FCB group superphylum have the potential to synthesize archaeal ether lipids.</title>
        <authorList>
            <person name="Villanueva L."/>
            <person name="Von Meijenfeldt F.A.B."/>
            <person name="Westbye A.B."/>
            <person name="Yadav S."/>
            <person name="Hopmans E.C."/>
            <person name="Dutilh B.E."/>
            <person name="Sinninghe Damste J.S."/>
        </authorList>
    </citation>
    <scope>NUCLEOTIDE SEQUENCE [LARGE SCALE GENOMIC DNA]</scope>
    <source>
        <strain evidence="3">NIOZ-UU17</strain>
    </source>
</reference>
<dbReference type="Pfam" id="PF05137">
    <property type="entry name" value="PilN"/>
    <property type="match status" value="1"/>
</dbReference>
<organism evidence="3 4">
    <name type="scientific">Candidatus Desulfatibia vada</name>
    <dbReference type="NCBI Taxonomy" id="2841696"/>
    <lineage>
        <taxon>Bacteria</taxon>
        <taxon>Pseudomonadati</taxon>
        <taxon>Thermodesulfobacteriota</taxon>
        <taxon>Desulfobacteria</taxon>
        <taxon>Desulfobacterales</taxon>
        <taxon>Desulfobacterales incertae sedis</taxon>
        <taxon>Candidatus Desulfatibia</taxon>
    </lineage>
</organism>
<comment type="caution">
    <text evidence="3">The sequence shown here is derived from an EMBL/GenBank/DDBJ whole genome shotgun (WGS) entry which is preliminary data.</text>
</comment>
<dbReference type="PANTHER" id="PTHR40278:SF1">
    <property type="entry name" value="DNA UTILIZATION PROTEIN HOFN"/>
    <property type="match status" value="1"/>
</dbReference>
<dbReference type="EMBL" id="JACNIG010000284">
    <property type="protein sequence ID" value="MBC8433234.1"/>
    <property type="molecule type" value="Genomic_DNA"/>
</dbReference>
<dbReference type="AlphaFoldDB" id="A0A8J6TLF4"/>
<gene>
    <name evidence="3" type="ORF">H8D96_15095</name>
</gene>
<keyword evidence="2" id="KW-1133">Transmembrane helix</keyword>
<feature type="transmembrane region" description="Helical" evidence="2">
    <location>
        <begin position="23"/>
        <end position="43"/>
    </location>
</feature>
<name>A0A8J6TLF4_9BACT</name>
<keyword evidence="2" id="KW-0472">Membrane</keyword>
<dbReference type="PANTHER" id="PTHR40278">
    <property type="entry name" value="DNA UTILIZATION PROTEIN HOFN"/>
    <property type="match status" value="1"/>
</dbReference>
<proteinExistence type="predicted"/>
<keyword evidence="1" id="KW-0175">Coiled coil</keyword>
<evidence type="ECO:0000313" key="4">
    <source>
        <dbReference type="Proteomes" id="UP000605201"/>
    </source>
</evidence>
<feature type="coiled-coil region" evidence="1">
    <location>
        <begin position="55"/>
        <end position="92"/>
    </location>
</feature>
<evidence type="ECO:0000256" key="1">
    <source>
        <dbReference type="SAM" id="Coils"/>
    </source>
</evidence>
<accession>A0A8J6TLF4</accession>
<protein>
    <submittedName>
        <fullName evidence="3">PilN domain-containing protein</fullName>
    </submittedName>
</protein>
<keyword evidence="2" id="KW-0812">Transmembrane</keyword>
<sequence>MTIREINLVDPGTLVRRHMLQHLMFWGGGLIVALAMIGGFYLFQSQVVFAKKSKRGSLQQMHRDLELKIEEINRLQAQMQTLRNQQNALGAVIPKQPFYRILTKLADIMNAYTWITQLALDVGPGHGSGSMLKLTGLSRSNEDLGDFMNRLANESMFNSVVLKLAKEGAGAQSTQNNGEAVQQIQFQIECSIDSS</sequence>